<keyword evidence="6" id="KW-1185">Reference proteome</keyword>
<sequence>MNTDWIELERKAQDRVGWRMLVGGLCSIGSNWRKLVPEDPDILSNLGSLYFQTNQEQLAFECLSSAIILKPDHFDANQLAGLVITLHKDYDVALNKYRSILKQSSESSILWNNIGSITCFKRASYLTPFDWRISINLGIIYMHTSQWLSAFQHITTSINLFNIIKQRSIHRSVINDNDDKNNHKTTHDVGMLYCFLGYCLIKLNEYSKAYEAFMNAYKQSNKNPLVILNCANFLVKSNKKLANQMFAKYKKLNLTSEFELPYWVNKNDVSNNK</sequence>
<dbReference type="SUPFAM" id="SSF48452">
    <property type="entry name" value="TPR-like"/>
    <property type="match status" value="2"/>
</dbReference>
<gene>
    <name evidence="5" type="ORF">SCUD_LOCUS10931</name>
</gene>
<evidence type="ECO:0000313" key="5">
    <source>
        <dbReference type="EMBL" id="VDP42181.1"/>
    </source>
</evidence>
<dbReference type="InterPro" id="IPR011990">
    <property type="entry name" value="TPR-like_helical_dom_sf"/>
</dbReference>
<protein>
    <submittedName>
        <fullName evidence="7">TPR_REGION domain-containing protein</fullName>
    </submittedName>
</protein>
<dbReference type="WBParaSite" id="SCUD_0001093101-mRNA-1">
    <property type="protein sequence ID" value="SCUD_0001093101-mRNA-1"/>
    <property type="gene ID" value="SCUD_0001093101"/>
</dbReference>
<dbReference type="GO" id="GO:0060271">
    <property type="term" value="P:cilium assembly"/>
    <property type="evidence" value="ECO:0007669"/>
    <property type="project" value="TreeGrafter"/>
</dbReference>
<organism evidence="7">
    <name type="scientific">Schistosoma curassoni</name>
    <dbReference type="NCBI Taxonomy" id="6186"/>
    <lineage>
        <taxon>Eukaryota</taxon>
        <taxon>Metazoa</taxon>
        <taxon>Spiralia</taxon>
        <taxon>Lophotrochozoa</taxon>
        <taxon>Platyhelminthes</taxon>
        <taxon>Trematoda</taxon>
        <taxon>Digenea</taxon>
        <taxon>Strigeidida</taxon>
        <taxon>Schistosomatoidea</taxon>
        <taxon>Schistosomatidae</taxon>
        <taxon>Schistosoma</taxon>
    </lineage>
</organism>
<comment type="similarity">
    <text evidence="3">Belongs to the BBS4 family.</text>
</comment>
<dbReference type="Proteomes" id="UP000279833">
    <property type="component" value="Unassembled WGS sequence"/>
</dbReference>
<feature type="repeat" description="TPR" evidence="4">
    <location>
        <begin position="190"/>
        <end position="223"/>
    </location>
</feature>
<dbReference type="InterPro" id="IPR019734">
    <property type="entry name" value="TPR_rpt"/>
</dbReference>
<evidence type="ECO:0000313" key="6">
    <source>
        <dbReference type="Proteomes" id="UP000279833"/>
    </source>
</evidence>
<dbReference type="AlphaFoldDB" id="A0A183K7F4"/>
<keyword evidence="2 4" id="KW-0802">TPR repeat</keyword>
<proteinExistence type="inferred from homology"/>
<dbReference type="SMART" id="SM00028">
    <property type="entry name" value="TPR"/>
    <property type="match status" value="3"/>
</dbReference>
<evidence type="ECO:0000256" key="3">
    <source>
        <dbReference type="ARBA" id="ARBA00023778"/>
    </source>
</evidence>
<reference evidence="5 6" key="2">
    <citation type="submission" date="2018-11" db="EMBL/GenBank/DDBJ databases">
        <authorList>
            <consortium name="Pathogen Informatics"/>
        </authorList>
    </citation>
    <scope>NUCLEOTIDE SEQUENCE [LARGE SCALE GENOMIC DNA]</scope>
    <source>
        <strain evidence="5">Dakar</strain>
        <strain evidence="6">Dakar, Senegal</strain>
    </source>
</reference>
<dbReference type="PROSITE" id="PS50005">
    <property type="entry name" value="TPR"/>
    <property type="match status" value="2"/>
</dbReference>
<evidence type="ECO:0000256" key="1">
    <source>
        <dbReference type="ARBA" id="ARBA00022737"/>
    </source>
</evidence>
<dbReference type="PANTHER" id="PTHR44186">
    <property type="match status" value="1"/>
</dbReference>
<reference evidence="7" key="1">
    <citation type="submission" date="2016-06" db="UniProtKB">
        <authorList>
            <consortium name="WormBaseParasite"/>
        </authorList>
    </citation>
    <scope>IDENTIFICATION</scope>
</reference>
<evidence type="ECO:0000256" key="4">
    <source>
        <dbReference type="PROSITE-ProRule" id="PRU00339"/>
    </source>
</evidence>
<dbReference type="EMBL" id="UZAK01034080">
    <property type="protein sequence ID" value="VDP42181.1"/>
    <property type="molecule type" value="Genomic_DNA"/>
</dbReference>
<name>A0A183K7F4_9TREM</name>
<dbReference type="GO" id="GO:0036064">
    <property type="term" value="C:ciliary basal body"/>
    <property type="evidence" value="ECO:0007669"/>
    <property type="project" value="TreeGrafter"/>
</dbReference>
<dbReference type="STRING" id="6186.A0A183K7F4"/>
<evidence type="ECO:0000256" key="2">
    <source>
        <dbReference type="ARBA" id="ARBA00022803"/>
    </source>
</evidence>
<dbReference type="GO" id="GO:0061512">
    <property type="term" value="P:protein localization to cilium"/>
    <property type="evidence" value="ECO:0007669"/>
    <property type="project" value="TreeGrafter"/>
</dbReference>
<dbReference type="Gene3D" id="1.25.40.10">
    <property type="entry name" value="Tetratricopeptide repeat domain"/>
    <property type="match status" value="2"/>
</dbReference>
<feature type="repeat" description="TPR" evidence="4">
    <location>
        <begin position="40"/>
        <end position="73"/>
    </location>
</feature>
<dbReference type="PANTHER" id="PTHR44186:SF1">
    <property type="entry name" value="BARDET-BIEDL SYNDROME 4 PROTEIN"/>
    <property type="match status" value="1"/>
</dbReference>
<keyword evidence="1" id="KW-0677">Repeat</keyword>
<accession>A0A183K7F4</accession>
<dbReference type="Pfam" id="PF13181">
    <property type="entry name" value="TPR_8"/>
    <property type="match status" value="2"/>
</dbReference>
<evidence type="ECO:0000313" key="7">
    <source>
        <dbReference type="WBParaSite" id="SCUD_0001093101-mRNA-1"/>
    </source>
</evidence>